<evidence type="ECO:0000259" key="4">
    <source>
        <dbReference type="PROSITE" id="PS01124"/>
    </source>
</evidence>
<keyword evidence="1" id="KW-0805">Transcription regulation</keyword>
<evidence type="ECO:0000256" key="2">
    <source>
        <dbReference type="ARBA" id="ARBA00023125"/>
    </source>
</evidence>
<dbReference type="SUPFAM" id="SSF46689">
    <property type="entry name" value="Homeodomain-like"/>
    <property type="match status" value="2"/>
</dbReference>
<proteinExistence type="predicted"/>
<feature type="domain" description="HTH araC/xylS-type" evidence="4">
    <location>
        <begin position="198"/>
        <end position="296"/>
    </location>
</feature>
<keyword evidence="2" id="KW-0238">DNA-binding</keyword>
<evidence type="ECO:0000256" key="3">
    <source>
        <dbReference type="ARBA" id="ARBA00023163"/>
    </source>
</evidence>
<dbReference type="Pfam" id="PF12833">
    <property type="entry name" value="HTH_18"/>
    <property type="match status" value="1"/>
</dbReference>
<comment type="caution">
    <text evidence="5">The sequence shown here is derived from an EMBL/GenBank/DDBJ whole genome shotgun (WGS) entry which is preliminary data.</text>
</comment>
<dbReference type="RefSeq" id="WP_138193789.1">
    <property type="nucleotide sequence ID" value="NZ_VCIW01000004.1"/>
</dbReference>
<dbReference type="GO" id="GO:0003700">
    <property type="term" value="F:DNA-binding transcription factor activity"/>
    <property type="evidence" value="ECO:0007669"/>
    <property type="project" value="InterPro"/>
</dbReference>
<dbReference type="CDD" id="cd06986">
    <property type="entry name" value="cupin_MmsR-like_N"/>
    <property type="match status" value="1"/>
</dbReference>
<name>A0A5R9GHA1_9BACL</name>
<dbReference type="PRINTS" id="PR00032">
    <property type="entry name" value="HTHARAC"/>
</dbReference>
<dbReference type="InterPro" id="IPR037923">
    <property type="entry name" value="HTH-like"/>
</dbReference>
<dbReference type="PROSITE" id="PS01124">
    <property type="entry name" value="HTH_ARAC_FAMILY_2"/>
    <property type="match status" value="1"/>
</dbReference>
<dbReference type="InterPro" id="IPR018062">
    <property type="entry name" value="HTH_AraC-typ_CS"/>
</dbReference>
<evidence type="ECO:0000313" key="6">
    <source>
        <dbReference type="Proteomes" id="UP000309676"/>
    </source>
</evidence>
<reference evidence="5 6" key="1">
    <citation type="submission" date="2019-05" db="EMBL/GenBank/DDBJ databases">
        <authorList>
            <person name="Narsing Rao M.P."/>
            <person name="Li W.J."/>
        </authorList>
    </citation>
    <scope>NUCLEOTIDE SEQUENCE [LARGE SCALE GENOMIC DNA]</scope>
    <source>
        <strain evidence="5 6">SYSU_K30003</strain>
    </source>
</reference>
<keyword evidence="6" id="KW-1185">Reference proteome</keyword>
<dbReference type="PROSITE" id="PS00041">
    <property type="entry name" value="HTH_ARAC_FAMILY_1"/>
    <property type="match status" value="1"/>
</dbReference>
<gene>
    <name evidence="5" type="ORF">FE782_09250</name>
</gene>
<dbReference type="SMART" id="SM00342">
    <property type="entry name" value="HTH_ARAC"/>
    <property type="match status" value="1"/>
</dbReference>
<dbReference type="Proteomes" id="UP000309676">
    <property type="component" value="Unassembled WGS sequence"/>
</dbReference>
<dbReference type="Gene3D" id="1.10.10.60">
    <property type="entry name" value="Homeodomain-like"/>
    <property type="match status" value="2"/>
</dbReference>
<dbReference type="GO" id="GO:0043565">
    <property type="term" value="F:sequence-specific DNA binding"/>
    <property type="evidence" value="ECO:0007669"/>
    <property type="project" value="InterPro"/>
</dbReference>
<protein>
    <submittedName>
        <fullName evidence="5">Helix-turn-helix domain-containing protein</fullName>
    </submittedName>
</protein>
<accession>A0A5R9GHA1</accession>
<dbReference type="InterPro" id="IPR018060">
    <property type="entry name" value="HTH_AraC"/>
</dbReference>
<dbReference type="EMBL" id="VCIW01000004">
    <property type="protein sequence ID" value="TLS52798.1"/>
    <property type="molecule type" value="Genomic_DNA"/>
</dbReference>
<dbReference type="SUPFAM" id="SSF51215">
    <property type="entry name" value="Regulatory protein AraC"/>
    <property type="match status" value="1"/>
</dbReference>
<evidence type="ECO:0000256" key="1">
    <source>
        <dbReference type="ARBA" id="ARBA00023015"/>
    </source>
</evidence>
<dbReference type="PANTHER" id="PTHR43280">
    <property type="entry name" value="ARAC-FAMILY TRANSCRIPTIONAL REGULATOR"/>
    <property type="match status" value="1"/>
</dbReference>
<organism evidence="5 6">
    <name type="scientific">Paenibacillus antri</name>
    <dbReference type="NCBI Taxonomy" id="2582848"/>
    <lineage>
        <taxon>Bacteria</taxon>
        <taxon>Bacillati</taxon>
        <taxon>Bacillota</taxon>
        <taxon>Bacilli</taxon>
        <taxon>Bacillales</taxon>
        <taxon>Paenibacillaceae</taxon>
        <taxon>Paenibacillus</taxon>
    </lineage>
</organism>
<evidence type="ECO:0000313" key="5">
    <source>
        <dbReference type="EMBL" id="TLS52798.1"/>
    </source>
</evidence>
<dbReference type="Gene3D" id="2.60.120.280">
    <property type="entry name" value="Regulatory protein AraC"/>
    <property type="match status" value="1"/>
</dbReference>
<keyword evidence="3" id="KW-0804">Transcription</keyword>
<dbReference type="AlphaFoldDB" id="A0A5R9GHA1"/>
<dbReference type="InterPro" id="IPR020449">
    <property type="entry name" value="Tscrpt_reg_AraC-type_HTH"/>
</dbReference>
<dbReference type="OrthoDB" id="9803764at2"/>
<dbReference type="PANTHER" id="PTHR43280:SF30">
    <property type="entry name" value="MMSAB OPERON REGULATORY PROTEIN"/>
    <property type="match status" value="1"/>
</dbReference>
<dbReference type="InterPro" id="IPR009057">
    <property type="entry name" value="Homeodomain-like_sf"/>
</dbReference>
<dbReference type="InterPro" id="IPR003313">
    <property type="entry name" value="AraC-bd"/>
</dbReference>
<dbReference type="Pfam" id="PF02311">
    <property type="entry name" value="AraC_binding"/>
    <property type="match status" value="1"/>
</dbReference>
<sequence length="301" mass="34992">MDAFVKRMHNVAVSWEEALLLNEHLFRFDMETESPTVGVLLADHFTQSYGFQGHRTRGTKDWLIIYTVSGSGSFRVEREVHTCVRGDVVILSPGIPHHYAANEGEEWEILWAHFMPLPEWSPWLDLPRTEERLICISTRKEDVRIRIERAFQRMIRDAAMPELAFQELAKLALAEVLVLLNHGVAEQKKGFEMDGRITQVLQYCSQHLNRRHRLSDLAAMAGLSESRFCHLMKEQTGDTITERLRKMRLAKAARLLEFTTLRINEIADEVGFDSAYYFSRQFSAQFGVSPTAYRRRFRQFL</sequence>